<reference evidence="4" key="1">
    <citation type="submission" date="2021-01" db="EMBL/GenBank/DDBJ databases">
        <authorList>
            <person name="Corre E."/>
            <person name="Pelletier E."/>
            <person name="Niang G."/>
            <person name="Scheremetjew M."/>
            <person name="Finn R."/>
            <person name="Kale V."/>
            <person name="Holt S."/>
            <person name="Cochrane G."/>
            <person name="Meng A."/>
            <person name="Brown T."/>
            <person name="Cohen L."/>
        </authorList>
    </citation>
    <scope>NUCLEOTIDE SEQUENCE</scope>
    <source>
        <strain evidence="4">CCMP2058</strain>
    </source>
</reference>
<dbReference type="Gene3D" id="1.10.510.10">
    <property type="entry name" value="Transferase(Phosphotransferase) domain 1"/>
    <property type="match status" value="1"/>
</dbReference>
<dbReference type="PANTHER" id="PTHR45890">
    <property type="entry name" value="AARF DOMAIN CONTAINING KINASE 2 (PREDICTED)"/>
    <property type="match status" value="1"/>
</dbReference>
<feature type="domain" description="ABC1 atypical kinase-like" evidence="3">
    <location>
        <begin position="179"/>
        <end position="461"/>
    </location>
</feature>
<feature type="region of interest" description="Disordered" evidence="1">
    <location>
        <begin position="347"/>
        <end position="368"/>
    </location>
</feature>
<dbReference type="PANTHER" id="PTHR45890:SF1">
    <property type="entry name" value="AARF DOMAIN CONTAINING KINASE 2"/>
    <property type="match status" value="1"/>
</dbReference>
<feature type="transmembrane region" description="Helical" evidence="2">
    <location>
        <begin position="45"/>
        <end position="65"/>
    </location>
</feature>
<dbReference type="EMBL" id="HBEM01033126">
    <property type="protein sequence ID" value="CAD8463659.1"/>
    <property type="molecule type" value="Transcribed_RNA"/>
</dbReference>
<dbReference type="Pfam" id="PF03109">
    <property type="entry name" value="ABC1"/>
    <property type="match status" value="1"/>
</dbReference>
<dbReference type="InterPro" id="IPR004147">
    <property type="entry name" value="ABC1_dom"/>
</dbReference>
<dbReference type="InterPro" id="IPR052402">
    <property type="entry name" value="ADCK_kinase"/>
</dbReference>
<evidence type="ECO:0000313" key="4">
    <source>
        <dbReference type="EMBL" id="CAD8463659.1"/>
    </source>
</evidence>
<keyword evidence="2" id="KW-0812">Transmembrane</keyword>
<evidence type="ECO:0000259" key="3">
    <source>
        <dbReference type="Pfam" id="PF03109"/>
    </source>
</evidence>
<evidence type="ECO:0000256" key="1">
    <source>
        <dbReference type="SAM" id="MobiDB-lite"/>
    </source>
</evidence>
<gene>
    <name evidence="4" type="ORF">LAMO00422_LOCUS22622</name>
</gene>
<evidence type="ECO:0000256" key="2">
    <source>
        <dbReference type="SAM" id="Phobius"/>
    </source>
</evidence>
<organism evidence="4">
    <name type="scientific">Amorphochlora amoebiformis</name>
    <dbReference type="NCBI Taxonomy" id="1561963"/>
    <lineage>
        <taxon>Eukaryota</taxon>
        <taxon>Sar</taxon>
        <taxon>Rhizaria</taxon>
        <taxon>Cercozoa</taxon>
        <taxon>Chlorarachniophyceae</taxon>
        <taxon>Amorphochlora</taxon>
    </lineage>
</organism>
<protein>
    <recommendedName>
        <fullName evidence="3">ABC1 atypical kinase-like domain-containing protein</fullName>
    </recommendedName>
</protein>
<accession>A0A7S0H6G9</accession>
<keyword evidence="2" id="KW-1133">Transmembrane helix</keyword>
<proteinExistence type="predicted"/>
<keyword evidence="2" id="KW-0472">Membrane</keyword>
<name>A0A7S0H6G9_9EUKA</name>
<sequence>MLKQASRRIFTGSKLRFRLPRTSSNPLHRRFFPERLRRFTTSIHARVAAAGVGIVVSAFGAYAAYEVQRDPLSEGKLVEVTLPPIPPPTVYKHPYDDSPMIWKLAFKIQRIAYFACLFAPCVITGLLAKITDDPDLRASWIKLLVRTIELGGSSCMKFGQWLSMRPDVIAGDVIQALTQLRQNAPTHSFQQTRKIIESSLGKRLEEIFEEISEKPVASGTIAQVHRARLRPEYALKSTDGKLIQDVAVKVQHPGVIAQTYCDIDVMFQGAGLLFAVPFSKTEFSNALQRQINFEWEAYNLWKFKQNFKEEISKGSIRFPEVSKELLAPEVLVESWINGHTISELFDGKNPNTKNVKGPKNSKKKTEKDLMEQRSKFSKLKAYKDKMGYWAKTIFQTNAKMFLKDNFVHGDLHAGNVMVSEDHPESVVVIDAGCTCQLKEEVRPKFEKFVNAMCNGDSKVITDSIIGFNQKQTKKENISKFRKSINETVKRFVASPGQSPDGEPVKIGAFLTAVLKEIQKHGLMLRSDVAMSLVTLGLSEGLIKQLDPKFDCVGGTMSYMLGLRLSEMITCHSPASTHLPNILSQW</sequence>
<dbReference type="SUPFAM" id="SSF56112">
    <property type="entry name" value="Protein kinase-like (PK-like)"/>
    <property type="match status" value="1"/>
</dbReference>
<dbReference type="AlphaFoldDB" id="A0A7S0H6G9"/>
<dbReference type="InterPro" id="IPR011009">
    <property type="entry name" value="Kinase-like_dom_sf"/>
</dbReference>